<evidence type="ECO:0000313" key="2">
    <source>
        <dbReference type="Proteomes" id="UP000230750"/>
    </source>
</evidence>
<evidence type="ECO:0000313" key="1">
    <source>
        <dbReference type="EMBL" id="PIK51924.1"/>
    </source>
</evidence>
<protein>
    <submittedName>
        <fullName evidence="1">Uncharacterized protein</fullName>
    </submittedName>
</protein>
<proteinExistence type="predicted"/>
<keyword evidence="2" id="KW-1185">Reference proteome</keyword>
<gene>
    <name evidence="1" type="ORF">BSL78_11179</name>
</gene>
<name>A0A2G8KV83_STIJA</name>
<dbReference type="EMBL" id="MRZV01000350">
    <property type="protein sequence ID" value="PIK51924.1"/>
    <property type="molecule type" value="Genomic_DNA"/>
</dbReference>
<dbReference type="AlphaFoldDB" id="A0A2G8KV83"/>
<comment type="caution">
    <text evidence="1">The sequence shown here is derived from an EMBL/GenBank/DDBJ whole genome shotgun (WGS) entry which is preliminary data.</text>
</comment>
<accession>A0A2G8KV83</accession>
<dbReference type="OrthoDB" id="10054888at2759"/>
<reference evidence="1 2" key="1">
    <citation type="journal article" date="2017" name="PLoS Biol.">
        <title>The sea cucumber genome provides insights into morphological evolution and visceral regeneration.</title>
        <authorList>
            <person name="Zhang X."/>
            <person name="Sun L."/>
            <person name="Yuan J."/>
            <person name="Sun Y."/>
            <person name="Gao Y."/>
            <person name="Zhang L."/>
            <person name="Li S."/>
            <person name="Dai H."/>
            <person name="Hamel J.F."/>
            <person name="Liu C."/>
            <person name="Yu Y."/>
            <person name="Liu S."/>
            <person name="Lin W."/>
            <person name="Guo K."/>
            <person name="Jin S."/>
            <person name="Xu P."/>
            <person name="Storey K.B."/>
            <person name="Huan P."/>
            <person name="Zhang T."/>
            <person name="Zhou Y."/>
            <person name="Zhang J."/>
            <person name="Lin C."/>
            <person name="Li X."/>
            <person name="Xing L."/>
            <person name="Huo D."/>
            <person name="Sun M."/>
            <person name="Wang L."/>
            <person name="Mercier A."/>
            <person name="Li F."/>
            <person name="Yang H."/>
            <person name="Xiang J."/>
        </authorList>
    </citation>
    <scope>NUCLEOTIDE SEQUENCE [LARGE SCALE GENOMIC DNA]</scope>
    <source>
        <strain evidence="1">Shaxun</strain>
        <tissue evidence="1">Muscle</tissue>
    </source>
</reference>
<dbReference type="Proteomes" id="UP000230750">
    <property type="component" value="Unassembled WGS sequence"/>
</dbReference>
<sequence length="442" mass="49988">MEQGCVFKFKYGTECNENATLSETIGLARIETIINASKVYGDTLHVDLETQLAENEYLKIYYHRNCVSRYTSKTNLAKYKNNVSAPPAKRLQRLLSVFDFKLHCLYCGQACEINKNPKNPQRWRPAYLCRSTHSVHCDKPYKEYLLEKCHSRNDHWANEVQSRIEGAVSDLHAVDARYHKDCMSLSVSNRCRLEDEKVTTEQPETDKALQFVIETLQADRSRIWNSVELFKEYQDSHGCALTRVRLIKELRKYFGNELVVLSTPGYASLIAFHKNAALMLKMVKDDEENDDIESNVSVLAKHVVKECKSLSYDKSKYQVHINKDVAAEYASSTVMRLLAALSSKLDTTLPALLIANIITDVITNNPTPLQVALGVLLGDSKKVVGHMYDYRITCSYDELLRFKTSAAVAASADTVRQGISDSEEGLIQVVADNFDTDISSPN</sequence>
<organism evidence="1 2">
    <name type="scientific">Stichopus japonicus</name>
    <name type="common">Sea cucumber</name>
    <dbReference type="NCBI Taxonomy" id="307972"/>
    <lineage>
        <taxon>Eukaryota</taxon>
        <taxon>Metazoa</taxon>
        <taxon>Echinodermata</taxon>
        <taxon>Eleutherozoa</taxon>
        <taxon>Echinozoa</taxon>
        <taxon>Holothuroidea</taxon>
        <taxon>Aspidochirotacea</taxon>
        <taxon>Aspidochirotida</taxon>
        <taxon>Stichopodidae</taxon>
        <taxon>Apostichopus</taxon>
    </lineage>
</organism>